<dbReference type="InterPro" id="IPR036322">
    <property type="entry name" value="WD40_repeat_dom_sf"/>
</dbReference>
<accession>A0A9Q0NEK8</accession>
<dbReference type="GO" id="GO:0000776">
    <property type="term" value="C:kinetochore"/>
    <property type="evidence" value="ECO:0007669"/>
    <property type="project" value="UniProtKB-KW"/>
</dbReference>
<evidence type="ECO:0000256" key="2">
    <source>
        <dbReference type="ARBA" id="ARBA00004629"/>
    </source>
</evidence>
<keyword evidence="5 22" id="KW-0853">WD repeat</keyword>
<dbReference type="GO" id="GO:0051301">
    <property type="term" value="P:cell division"/>
    <property type="evidence" value="ECO:0007669"/>
    <property type="project" value="UniProtKB-KW"/>
</dbReference>
<comment type="caution">
    <text evidence="23">The sequence shown here is derived from an EMBL/GenBank/DDBJ whole genome shotgun (WGS) entry which is preliminary data.</text>
</comment>
<keyword evidence="10" id="KW-0159">Chromosome partition</keyword>
<keyword evidence="3" id="KW-0813">Transport</keyword>
<keyword evidence="11" id="KW-0995">Kinetochore</keyword>
<evidence type="ECO:0000256" key="5">
    <source>
        <dbReference type="ARBA" id="ARBA00022574"/>
    </source>
</evidence>
<evidence type="ECO:0000256" key="19">
    <source>
        <dbReference type="ARBA" id="ARBA00062724"/>
    </source>
</evidence>
<dbReference type="PANTHER" id="PTHR22806:SF0">
    <property type="entry name" value="NUCLEOPORIN NUP37"/>
    <property type="match status" value="1"/>
</dbReference>
<comment type="function">
    <text evidence="18">Component of the Nup107-160 subcomplex of the nuclear pore complex (NPC). The Nup107-160 subcomplex is required for the assembly of a functional NPC. The Nup107-160 subcomplex is also required for normal kinetochore microtubule attachment, mitotic progression and chromosome segregation.</text>
</comment>
<keyword evidence="15" id="KW-0539">Nucleus</keyword>
<evidence type="ECO:0000256" key="14">
    <source>
        <dbReference type="ARBA" id="ARBA00023132"/>
    </source>
</evidence>
<keyword evidence="24" id="KW-1185">Reference proteome</keyword>
<dbReference type="GO" id="GO:0031080">
    <property type="term" value="C:nuclear pore outer ring"/>
    <property type="evidence" value="ECO:0007669"/>
    <property type="project" value="InterPro"/>
</dbReference>
<keyword evidence="14" id="KW-0906">Nuclear pore complex</keyword>
<keyword evidence="9" id="KW-0509">mRNA transport</keyword>
<dbReference type="PROSITE" id="PS50082">
    <property type="entry name" value="WD_REPEATS_2"/>
    <property type="match status" value="1"/>
</dbReference>
<keyword evidence="4" id="KW-0158">Chromosome</keyword>
<evidence type="ECO:0000256" key="9">
    <source>
        <dbReference type="ARBA" id="ARBA00022816"/>
    </source>
</evidence>
<evidence type="ECO:0000256" key="11">
    <source>
        <dbReference type="ARBA" id="ARBA00022838"/>
    </source>
</evidence>
<dbReference type="InterPro" id="IPR015943">
    <property type="entry name" value="WD40/YVTN_repeat-like_dom_sf"/>
</dbReference>
<evidence type="ECO:0000256" key="15">
    <source>
        <dbReference type="ARBA" id="ARBA00023242"/>
    </source>
</evidence>
<keyword evidence="16" id="KW-0131">Cell cycle</keyword>
<reference evidence="23" key="1">
    <citation type="submission" date="2022-07" db="EMBL/GenBank/DDBJ databases">
        <authorList>
            <person name="Trinca V."/>
            <person name="Uliana J.V.C."/>
            <person name="Torres T.T."/>
            <person name="Ward R.J."/>
            <person name="Monesi N."/>
        </authorList>
    </citation>
    <scope>NUCLEOTIDE SEQUENCE</scope>
    <source>
        <strain evidence="23">HSMRA1968</strain>
        <tissue evidence="23">Whole embryos</tissue>
    </source>
</reference>
<evidence type="ECO:0000256" key="18">
    <source>
        <dbReference type="ARBA" id="ARBA00053706"/>
    </source>
</evidence>
<keyword evidence="7" id="KW-0677">Repeat</keyword>
<keyword evidence="12" id="KW-0653">Protein transport</keyword>
<dbReference type="Gene3D" id="2.130.10.10">
    <property type="entry name" value="YVTN repeat-like/Quinoprotein amine dehydrogenase"/>
    <property type="match status" value="1"/>
</dbReference>
<evidence type="ECO:0000313" key="24">
    <source>
        <dbReference type="Proteomes" id="UP001151699"/>
    </source>
</evidence>
<keyword evidence="6" id="KW-0132">Cell division</keyword>
<evidence type="ECO:0000256" key="21">
    <source>
        <dbReference type="ARBA" id="ARBA00076652"/>
    </source>
</evidence>
<dbReference type="GO" id="GO:0007059">
    <property type="term" value="P:chromosome segregation"/>
    <property type="evidence" value="ECO:0007669"/>
    <property type="project" value="UniProtKB-KW"/>
</dbReference>
<dbReference type="PANTHER" id="PTHR22806">
    <property type="entry name" value="NUCLEOPORIN NUP37 P37 -RELATED"/>
    <property type="match status" value="1"/>
</dbReference>
<evidence type="ECO:0000256" key="6">
    <source>
        <dbReference type="ARBA" id="ARBA00022618"/>
    </source>
</evidence>
<evidence type="ECO:0000256" key="20">
    <source>
        <dbReference type="ARBA" id="ARBA00068271"/>
    </source>
</evidence>
<dbReference type="InterPro" id="IPR001680">
    <property type="entry name" value="WD40_rpt"/>
</dbReference>
<evidence type="ECO:0000256" key="1">
    <source>
        <dbReference type="ARBA" id="ARBA00004567"/>
    </source>
</evidence>
<dbReference type="SUPFAM" id="SSF50978">
    <property type="entry name" value="WD40 repeat-like"/>
    <property type="match status" value="1"/>
</dbReference>
<keyword evidence="8" id="KW-0498">Mitosis</keyword>
<evidence type="ECO:0000256" key="3">
    <source>
        <dbReference type="ARBA" id="ARBA00022448"/>
    </source>
</evidence>
<keyword evidence="17" id="KW-0137">Centromere</keyword>
<evidence type="ECO:0000256" key="10">
    <source>
        <dbReference type="ARBA" id="ARBA00022829"/>
    </source>
</evidence>
<dbReference type="Proteomes" id="UP001151699">
    <property type="component" value="Chromosome A"/>
</dbReference>
<evidence type="ECO:0000256" key="16">
    <source>
        <dbReference type="ARBA" id="ARBA00023306"/>
    </source>
</evidence>
<evidence type="ECO:0000256" key="8">
    <source>
        <dbReference type="ARBA" id="ARBA00022776"/>
    </source>
</evidence>
<evidence type="ECO:0000256" key="12">
    <source>
        <dbReference type="ARBA" id="ARBA00022927"/>
    </source>
</evidence>
<evidence type="ECO:0000256" key="13">
    <source>
        <dbReference type="ARBA" id="ARBA00023010"/>
    </source>
</evidence>
<gene>
    <name evidence="23" type="primary">Nup37</name>
    <name evidence="23" type="ORF">Bhyg_03964</name>
</gene>
<evidence type="ECO:0000256" key="7">
    <source>
        <dbReference type="ARBA" id="ARBA00022737"/>
    </source>
</evidence>
<dbReference type="FunFam" id="2.130.10.10:FF:000168">
    <property type="entry name" value="Nucleoporin Nup37"/>
    <property type="match status" value="1"/>
</dbReference>
<proteinExistence type="predicted"/>
<dbReference type="Pfam" id="PF00400">
    <property type="entry name" value="WD40"/>
    <property type="match status" value="1"/>
</dbReference>
<evidence type="ECO:0000256" key="22">
    <source>
        <dbReference type="PROSITE-ProRule" id="PRU00221"/>
    </source>
</evidence>
<dbReference type="InterPro" id="IPR037626">
    <property type="entry name" value="NUP37"/>
</dbReference>
<evidence type="ECO:0000256" key="4">
    <source>
        <dbReference type="ARBA" id="ARBA00022454"/>
    </source>
</evidence>
<organism evidence="23 24">
    <name type="scientific">Pseudolycoriella hygida</name>
    <dbReference type="NCBI Taxonomy" id="35572"/>
    <lineage>
        <taxon>Eukaryota</taxon>
        <taxon>Metazoa</taxon>
        <taxon>Ecdysozoa</taxon>
        <taxon>Arthropoda</taxon>
        <taxon>Hexapoda</taxon>
        <taxon>Insecta</taxon>
        <taxon>Pterygota</taxon>
        <taxon>Neoptera</taxon>
        <taxon>Endopterygota</taxon>
        <taxon>Diptera</taxon>
        <taxon>Nematocera</taxon>
        <taxon>Sciaroidea</taxon>
        <taxon>Sciaridae</taxon>
        <taxon>Pseudolycoriella</taxon>
    </lineage>
</organism>
<sequence>MKKVAPSHTIDLDKQIYCFELSAYEWSQNLVCIAVESKIILGLIKFPEDSENEDFEWKNLEEIHHEPRCTAIAFAPETSLAVIPKVAKFGTAGVDFKLRIFNTNLDSKPNVHVLQGHSNYINDIAWDPEGRYLSSVSDDNFCKVWTNSDDKCSEHSTFPLRSAGMSVKWHPDDSEKIMVAEKKGMIHMYNVASQQVVLTVEATKSPLMSADWSLNNRLHVSALVAGEIIFWDLRYSCRSLETKSIHEDGGLCVKYSPNNENVTASVGRPDITLKVTHFQSKIPQIEASLKLFGGLCWHYRLPYVGVATDRKLCFWKVNTK</sequence>
<keyword evidence="13" id="KW-0811">Translocation</keyword>
<name>A0A9Q0NEK8_9DIPT</name>
<evidence type="ECO:0000313" key="23">
    <source>
        <dbReference type="EMBL" id="KAJ6648733.1"/>
    </source>
</evidence>
<dbReference type="AlphaFoldDB" id="A0A9Q0NEK8"/>
<evidence type="ECO:0000256" key="17">
    <source>
        <dbReference type="ARBA" id="ARBA00023328"/>
    </source>
</evidence>
<dbReference type="SMART" id="SM00320">
    <property type="entry name" value="WD40"/>
    <property type="match status" value="5"/>
</dbReference>
<dbReference type="EMBL" id="WJQU01000001">
    <property type="protein sequence ID" value="KAJ6648733.1"/>
    <property type="molecule type" value="Genomic_DNA"/>
</dbReference>
<dbReference type="GO" id="GO:0051028">
    <property type="term" value="P:mRNA transport"/>
    <property type="evidence" value="ECO:0007669"/>
    <property type="project" value="UniProtKB-KW"/>
</dbReference>
<protein>
    <recommendedName>
        <fullName evidence="20">Nucleoporin Nup37</fullName>
    </recommendedName>
    <alternativeName>
        <fullName evidence="21">Nup107-160 subcomplex subunit Nup37</fullName>
    </alternativeName>
</protein>
<feature type="repeat" description="WD" evidence="22">
    <location>
        <begin position="114"/>
        <end position="145"/>
    </location>
</feature>
<dbReference type="OrthoDB" id="340259at2759"/>
<dbReference type="PROSITE" id="PS50294">
    <property type="entry name" value="WD_REPEATS_REGION"/>
    <property type="match status" value="1"/>
</dbReference>
<comment type="subunit">
    <text evidence="19">Component of the Nup107-160 subcomplex of the nuclear pore complex (NPC). The Nup107-160 subcomplex includes NUP160, NUP133, NUP107, NUP98, NUP85, NUP43, NUP37, SEH1 and SEC13.</text>
</comment>
<dbReference type="GO" id="GO:0015031">
    <property type="term" value="P:protein transport"/>
    <property type="evidence" value="ECO:0007669"/>
    <property type="project" value="UniProtKB-KW"/>
</dbReference>
<comment type="subcellular location">
    <subcellularLocation>
        <location evidence="2">Chromosome</location>
        <location evidence="2">Centromere</location>
        <location evidence="2">Kinetochore</location>
    </subcellularLocation>
    <subcellularLocation>
        <location evidence="1">Nucleus</location>
        <location evidence="1">Nuclear pore complex</location>
    </subcellularLocation>
</comment>